<sequence length="486" mass="53772">DSSMILILDFSRSSDRTYARLLHKFPSMSSVTICTQLRFNPNSFGIFTVFSYSVNDFQLRANLAQGRPVQLALLIHGKQGSYAEAFEHDDSWHSVCVSWSQDGGRWALYAHGHLVSIGNGVNSNDDIIGPNGSFILGEKQNGDSFLSNDSFRGSITELHIWDRVLSSCEILTMENECSTISSGLVLRWSEASLEIEVSLRRLQGKSPCQEKYTLPKSPFVSRLSEDPKIRQVMEELSVNSSRDIDLTSLQQLTQAALYAIEADGPRPLTSSDILYLSQVIDSTAASARSAGANTAEVMVSIATNYLNLASMMLEPHMATQWIGWTEDGVNIGPFTIIKSIDGLTEALADTLSAEQRDFTLSTKNIDVYLKWQKLSHKSSNQVFKLSAVTSHIPSRSSHDELIIPDYELQRIYKLGYKEVMFIHTYYSHLSEVVSAAEKPAESQQDKAQSTLPGKLTSAVISSTVRDVSKGQTVPVVVQYTLSSSQV</sequence>
<keyword evidence="3" id="KW-0106">Calcium</keyword>
<evidence type="ECO:0000256" key="6">
    <source>
        <dbReference type="PROSITE-ProRule" id="PRU01172"/>
    </source>
</evidence>
<evidence type="ECO:0000256" key="5">
    <source>
        <dbReference type="ARBA" id="ARBA00023180"/>
    </source>
</evidence>
<organism evidence="8 9">
    <name type="scientific">Goodea atripinnis</name>
    <dbReference type="NCBI Taxonomy" id="208336"/>
    <lineage>
        <taxon>Eukaryota</taxon>
        <taxon>Metazoa</taxon>
        <taxon>Chordata</taxon>
        <taxon>Craniata</taxon>
        <taxon>Vertebrata</taxon>
        <taxon>Euteleostomi</taxon>
        <taxon>Actinopterygii</taxon>
        <taxon>Neopterygii</taxon>
        <taxon>Teleostei</taxon>
        <taxon>Neoteleostei</taxon>
        <taxon>Acanthomorphata</taxon>
        <taxon>Ovalentaria</taxon>
        <taxon>Atherinomorphae</taxon>
        <taxon>Cyprinodontiformes</taxon>
        <taxon>Goodeidae</taxon>
        <taxon>Goodea</taxon>
    </lineage>
</organism>
<accession>A0ABV0NNH0</accession>
<dbReference type="PROSITE" id="PS51828">
    <property type="entry name" value="PTX_2"/>
    <property type="match status" value="1"/>
</dbReference>
<evidence type="ECO:0000256" key="2">
    <source>
        <dbReference type="ARBA" id="ARBA00022723"/>
    </source>
</evidence>
<comment type="cofactor">
    <cofactor evidence="1">
        <name>Ca(2+)</name>
        <dbReference type="ChEBI" id="CHEBI:29108"/>
    </cofactor>
</comment>
<evidence type="ECO:0000256" key="3">
    <source>
        <dbReference type="ARBA" id="ARBA00022837"/>
    </source>
</evidence>
<evidence type="ECO:0000256" key="4">
    <source>
        <dbReference type="ARBA" id="ARBA00023157"/>
    </source>
</evidence>
<dbReference type="PANTHER" id="PTHR19277:SF163">
    <property type="entry name" value="ADHESION G-PROTEIN COUPLED RECEPTOR D2-LIKE ISOFORM X1"/>
    <property type="match status" value="1"/>
</dbReference>
<dbReference type="PANTHER" id="PTHR19277">
    <property type="entry name" value="PENTRAXIN"/>
    <property type="match status" value="1"/>
</dbReference>
<dbReference type="Pfam" id="PF00354">
    <property type="entry name" value="Pentaxin"/>
    <property type="match status" value="1"/>
</dbReference>
<dbReference type="InterPro" id="IPR001759">
    <property type="entry name" value="PTX_dom"/>
</dbReference>
<comment type="caution">
    <text evidence="8">The sequence shown here is derived from an EMBL/GenBank/DDBJ whole genome shotgun (WGS) entry which is preliminary data.</text>
</comment>
<dbReference type="InterPro" id="IPR046338">
    <property type="entry name" value="GAIN_dom_sf"/>
</dbReference>
<comment type="caution">
    <text evidence="6">Lacks conserved residue(s) required for the propagation of feature annotation.</text>
</comment>
<reference evidence="8 9" key="1">
    <citation type="submission" date="2021-06" db="EMBL/GenBank/DDBJ databases">
        <authorList>
            <person name="Palmer J.M."/>
        </authorList>
    </citation>
    <scope>NUCLEOTIDE SEQUENCE [LARGE SCALE GENOMIC DNA]</scope>
    <source>
        <strain evidence="8 9">GA_2019</strain>
        <tissue evidence="8">Muscle</tissue>
    </source>
</reference>
<feature type="domain" description="Pentraxin (PTX)" evidence="7">
    <location>
        <begin position="4"/>
        <end position="208"/>
    </location>
</feature>
<feature type="non-terminal residue" evidence="8">
    <location>
        <position position="1"/>
    </location>
</feature>
<dbReference type="PRINTS" id="PR00895">
    <property type="entry name" value="PENTAXIN"/>
</dbReference>
<gene>
    <name evidence="8" type="ORF">GOODEAATRI_026207</name>
</gene>
<dbReference type="Gene3D" id="2.60.120.200">
    <property type="match status" value="1"/>
</dbReference>
<evidence type="ECO:0000313" key="8">
    <source>
        <dbReference type="EMBL" id="MEQ2172908.1"/>
    </source>
</evidence>
<keyword evidence="5" id="KW-0325">Glycoprotein</keyword>
<feature type="non-terminal residue" evidence="8">
    <location>
        <position position="486"/>
    </location>
</feature>
<proteinExistence type="predicted"/>
<evidence type="ECO:0000259" key="7">
    <source>
        <dbReference type="PROSITE" id="PS51828"/>
    </source>
</evidence>
<evidence type="ECO:0000256" key="1">
    <source>
        <dbReference type="ARBA" id="ARBA00001913"/>
    </source>
</evidence>
<keyword evidence="2" id="KW-0479">Metal-binding</keyword>
<dbReference type="EMBL" id="JAHRIO010043187">
    <property type="protein sequence ID" value="MEQ2172908.1"/>
    <property type="molecule type" value="Genomic_DNA"/>
</dbReference>
<dbReference type="InterPro" id="IPR013320">
    <property type="entry name" value="ConA-like_dom_sf"/>
</dbReference>
<keyword evidence="9" id="KW-1185">Reference proteome</keyword>
<dbReference type="Proteomes" id="UP001476798">
    <property type="component" value="Unassembled WGS sequence"/>
</dbReference>
<dbReference type="Gene3D" id="2.60.220.50">
    <property type="match status" value="1"/>
</dbReference>
<name>A0ABV0NNH0_9TELE</name>
<keyword evidence="4" id="KW-1015">Disulfide bond</keyword>
<dbReference type="SMART" id="SM00159">
    <property type="entry name" value="PTX"/>
    <property type="match status" value="1"/>
</dbReference>
<evidence type="ECO:0000313" key="9">
    <source>
        <dbReference type="Proteomes" id="UP001476798"/>
    </source>
</evidence>
<protein>
    <recommendedName>
        <fullName evidence="7">Pentraxin (PTX) domain-containing protein</fullName>
    </recommendedName>
</protein>
<dbReference type="SUPFAM" id="SSF49899">
    <property type="entry name" value="Concanavalin A-like lectins/glucanases"/>
    <property type="match status" value="1"/>
</dbReference>
<dbReference type="InterPro" id="IPR051360">
    <property type="entry name" value="Neuronal_Pentraxin_Related"/>
</dbReference>